<dbReference type="KEGG" id="obg:Verru16b_03365"/>
<dbReference type="PANTHER" id="PTHR42873:SF1">
    <property type="entry name" value="S-ADENOSYLMETHIONINE-DEPENDENT METHYLTRANSFERASE DOMAIN-CONTAINING PROTEIN"/>
    <property type="match status" value="1"/>
</dbReference>
<dbReference type="InterPro" id="IPR041532">
    <property type="entry name" value="RlmI-like_PUA"/>
</dbReference>
<dbReference type="Proteomes" id="UP000095228">
    <property type="component" value="Chromosome"/>
</dbReference>
<sequence>MSASLKLKPNANSRVLGGHPWVFANECEALLPAEQDGAVVELRDRTNRFIGTGIYNSKSQIVWRRLSRERVELDEAYLRGAITRAVERRGAKPLPHQAFQRLVWSESDDLPGVVVDQFGDTLVAQIQTLAMEQRSGLIGDLLAELTGATEIIFRNDANIRKLEGLASEVHTRTGAAWEPRWVTIDGFDYWLDLQNGQKTGFYLDQRAQHAVVAKYAAGRRVLDAFCNQGSFALHCAKAGATRVLGLDSAFDAVSQAKKNAERNDVQADFQGANVFDWFTAKRDEPAAWDLIVLDPPPFAKSKSALDGAMRGYKELNLRAMKSLTPGGVLATYTCSHHMQDTQLREVIGEAAADAKRRVHVLEFCHQPADHPVLVTMPESEYLRGYVLRVE</sequence>
<dbReference type="PANTHER" id="PTHR42873">
    <property type="entry name" value="RIBOSOMAL RNA LARGE SUBUNIT METHYLTRANSFERASE"/>
    <property type="match status" value="1"/>
</dbReference>
<dbReference type="Pfam" id="PF10672">
    <property type="entry name" value="Methyltrans_SAM"/>
    <property type="match status" value="1"/>
</dbReference>
<dbReference type="InterPro" id="IPR019614">
    <property type="entry name" value="SAM-dep_methyl-trfase"/>
</dbReference>
<dbReference type="AlphaFoldDB" id="A0A1D8AZG2"/>
<evidence type="ECO:0000259" key="8">
    <source>
        <dbReference type="Pfam" id="PF17785"/>
    </source>
</evidence>
<dbReference type="SUPFAM" id="SSF88697">
    <property type="entry name" value="PUA domain-like"/>
    <property type="match status" value="1"/>
</dbReference>
<dbReference type="Gene3D" id="3.40.50.150">
    <property type="entry name" value="Vaccinia Virus protein VP39"/>
    <property type="match status" value="1"/>
</dbReference>
<evidence type="ECO:0000256" key="1">
    <source>
        <dbReference type="ARBA" id="ARBA00004496"/>
    </source>
</evidence>
<accession>A0A1D8AZG2</accession>
<dbReference type="GO" id="GO:0003723">
    <property type="term" value="F:RNA binding"/>
    <property type="evidence" value="ECO:0007669"/>
    <property type="project" value="InterPro"/>
</dbReference>
<dbReference type="Pfam" id="PF17785">
    <property type="entry name" value="PUA_3"/>
    <property type="match status" value="1"/>
</dbReference>
<comment type="similarity">
    <text evidence="6">Belongs to the methyltransferase superfamily. RlmI family.</text>
</comment>
<protein>
    <submittedName>
        <fullName evidence="9">Ribosomal RNA large subunit methyltransferase I</fullName>
        <ecNumber evidence="9">2.1.1.191</ecNumber>
    </submittedName>
</protein>
<dbReference type="PATRIC" id="fig|1838286.3.peg.3404"/>
<dbReference type="EMBL" id="CP016094">
    <property type="protein sequence ID" value="AOS46265.1"/>
    <property type="molecule type" value="Genomic_DNA"/>
</dbReference>
<dbReference type="CDD" id="cd11572">
    <property type="entry name" value="RlmI_M_like"/>
    <property type="match status" value="1"/>
</dbReference>
<name>A0A1D8AZG2_9BACT</name>
<keyword evidence="2" id="KW-0963">Cytoplasm</keyword>
<evidence type="ECO:0000313" key="10">
    <source>
        <dbReference type="Proteomes" id="UP000095228"/>
    </source>
</evidence>
<dbReference type="Gene3D" id="3.30.750.80">
    <property type="entry name" value="RNA methyltransferase domain (HRMD) like"/>
    <property type="match status" value="1"/>
</dbReference>
<reference evidence="9 10" key="1">
    <citation type="submission" date="2016-06" db="EMBL/GenBank/DDBJ databases">
        <title>Three novel species with peptidoglycan cell walls form the new genus Lacunisphaera gen. nov. in the family Opitutaceae of the verrucomicrobial subdivision 4.</title>
        <authorList>
            <person name="Rast P."/>
            <person name="Gloeckner I."/>
            <person name="Jogler M."/>
            <person name="Boedeker C."/>
            <person name="Jeske O."/>
            <person name="Wiegand S."/>
            <person name="Reinhardt R."/>
            <person name="Schumann P."/>
            <person name="Rohde M."/>
            <person name="Spring S."/>
            <person name="Gloeckner F.O."/>
            <person name="Jogler C."/>
        </authorList>
    </citation>
    <scope>NUCLEOTIDE SEQUENCE [LARGE SCALE GENOMIC DNA]</scope>
    <source>
        <strain evidence="9 10">IG16b</strain>
    </source>
</reference>
<evidence type="ECO:0000256" key="4">
    <source>
        <dbReference type="ARBA" id="ARBA00022679"/>
    </source>
</evidence>
<dbReference type="CDD" id="cd02440">
    <property type="entry name" value="AdoMet_MTases"/>
    <property type="match status" value="1"/>
</dbReference>
<feature type="domain" description="RlmI-like PUA" evidence="8">
    <location>
        <begin position="5"/>
        <end position="68"/>
    </location>
</feature>
<dbReference type="OrthoDB" id="9805492at2"/>
<gene>
    <name evidence="9" type="primary">rlmI_2</name>
    <name evidence="9" type="ORF">Verru16b_03365</name>
</gene>
<evidence type="ECO:0000256" key="5">
    <source>
        <dbReference type="ARBA" id="ARBA00022691"/>
    </source>
</evidence>
<dbReference type="RefSeq" id="WP_069963339.1">
    <property type="nucleotide sequence ID" value="NZ_CP016094.1"/>
</dbReference>
<dbReference type="InterPro" id="IPR015947">
    <property type="entry name" value="PUA-like_sf"/>
</dbReference>
<dbReference type="SUPFAM" id="SSF53335">
    <property type="entry name" value="S-adenosyl-L-methionine-dependent methyltransferases"/>
    <property type="match status" value="1"/>
</dbReference>
<dbReference type="CDD" id="cd21153">
    <property type="entry name" value="PUA_RlmI"/>
    <property type="match status" value="1"/>
</dbReference>
<organism evidence="9 10">
    <name type="scientific">Lacunisphaera limnophila</name>
    <dbReference type="NCBI Taxonomy" id="1838286"/>
    <lineage>
        <taxon>Bacteria</taxon>
        <taxon>Pseudomonadati</taxon>
        <taxon>Verrucomicrobiota</taxon>
        <taxon>Opitutia</taxon>
        <taxon>Opitutales</taxon>
        <taxon>Opitutaceae</taxon>
        <taxon>Lacunisphaera</taxon>
    </lineage>
</organism>
<keyword evidence="10" id="KW-1185">Reference proteome</keyword>
<keyword evidence="5" id="KW-0949">S-adenosyl-L-methionine</keyword>
<proteinExistence type="inferred from homology"/>
<dbReference type="InterPro" id="IPR029063">
    <property type="entry name" value="SAM-dependent_MTases_sf"/>
</dbReference>
<comment type="subcellular location">
    <subcellularLocation>
        <location evidence="1">Cytoplasm</location>
    </subcellularLocation>
</comment>
<keyword evidence="3 9" id="KW-0489">Methyltransferase</keyword>
<dbReference type="InterPro" id="IPR036974">
    <property type="entry name" value="PUA_sf"/>
</dbReference>
<keyword evidence="4 9" id="KW-0808">Transferase</keyword>
<feature type="domain" description="S-adenosylmethionine-dependent methyltransferase" evidence="7">
    <location>
        <begin position="181"/>
        <end position="371"/>
    </location>
</feature>
<evidence type="ECO:0000256" key="3">
    <source>
        <dbReference type="ARBA" id="ARBA00022603"/>
    </source>
</evidence>
<dbReference type="Gene3D" id="2.30.130.10">
    <property type="entry name" value="PUA domain"/>
    <property type="match status" value="1"/>
</dbReference>
<dbReference type="GO" id="GO:0032259">
    <property type="term" value="P:methylation"/>
    <property type="evidence" value="ECO:0007669"/>
    <property type="project" value="UniProtKB-KW"/>
</dbReference>
<dbReference type="GO" id="GO:0008168">
    <property type="term" value="F:methyltransferase activity"/>
    <property type="evidence" value="ECO:0007669"/>
    <property type="project" value="UniProtKB-KW"/>
</dbReference>
<evidence type="ECO:0000256" key="6">
    <source>
        <dbReference type="ARBA" id="ARBA00038091"/>
    </source>
</evidence>
<evidence type="ECO:0000256" key="2">
    <source>
        <dbReference type="ARBA" id="ARBA00022490"/>
    </source>
</evidence>
<evidence type="ECO:0000313" key="9">
    <source>
        <dbReference type="EMBL" id="AOS46265.1"/>
    </source>
</evidence>
<dbReference type="GO" id="GO:0005737">
    <property type="term" value="C:cytoplasm"/>
    <property type="evidence" value="ECO:0007669"/>
    <property type="project" value="UniProtKB-SubCell"/>
</dbReference>
<dbReference type="EC" id="2.1.1.191" evidence="9"/>
<evidence type="ECO:0000259" key="7">
    <source>
        <dbReference type="Pfam" id="PF10672"/>
    </source>
</evidence>